<dbReference type="Gene3D" id="3.10.100.10">
    <property type="entry name" value="Mannose-Binding Protein A, subunit A"/>
    <property type="match status" value="1"/>
</dbReference>
<keyword evidence="2" id="KW-0732">Signal</keyword>
<feature type="region of interest" description="Disordered" evidence="1">
    <location>
        <begin position="296"/>
        <end position="351"/>
    </location>
</feature>
<reference evidence="4 5" key="1">
    <citation type="journal article" date="2018" name="Nat. Ecol. Evol.">
        <title>Genomic signatures of mitonuclear coevolution across populations of Tigriopus californicus.</title>
        <authorList>
            <person name="Barreto F.S."/>
            <person name="Watson E.T."/>
            <person name="Lima T.G."/>
            <person name="Willett C.S."/>
            <person name="Edmands S."/>
            <person name="Li W."/>
            <person name="Burton R.S."/>
        </authorList>
    </citation>
    <scope>NUCLEOTIDE SEQUENCE [LARGE SCALE GENOMIC DNA]</scope>
    <source>
        <strain evidence="4 5">San Diego</strain>
    </source>
</reference>
<sequence length="470" mass="53372">MSRIHLMILALLCVLASEGRVINNPEIRSPNDISSNLERNIPNDSDENNSDEDENHGCVEKVMQVEHIEFDMKVECTHDVQESCMFVYRTNFKPVEQEECKEAFQKDCHIEYESVANEIKIEVCRDSFTRNCSIQGEEKCSSEYGTVCQTTYEVVEVEESVPNCQVVKDEKCDPAGNCYQVPRMQCQLTQEKVEKTIPSTDCQQETTEVCGPEACPMTKGQRLCEDQLKVTVQNVPRERCTLNPKKVCNPKSKVLPQLERVEQCLDVPKEICQSIQVPKTVMKEVNTTWCGQVEDQGQQDQASVEDQGQQDQASVEDQGQQDQASVEDQGQQDQASVEDQGQQDQASHCESISETTTLVQIKSDSEMDFIMDYLANDTVRTAYWTAGKKLKSEEITADLSWNAPLYDTKPFVWVSKDNQYETFDFTYWGETEPHVNGVCVSLFGRPTNRKWVAGDCDNRYTALCEQPALL</sequence>
<feature type="region of interest" description="Disordered" evidence="1">
    <location>
        <begin position="25"/>
        <end position="55"/>
    </location>
</feature>
<dbReference type="InterPro" id="IPR001304">
    <property type="entry name" value="C-type_lectin-like"/>
</dbReference>
<gene>
    <name evidence="4" type="ORF">TCAL_07167</name>
</gene>
<keyword evidence="5" id="KW-1185">Reference proteome</keyword>
<evidence type="ECO:0000313" key="5">
    <source>
        <dbReference type="Proteomes" id="UP000318571"/>
    </source>
</evidence>
<dbReference type="InterPro" id="IPR016186">
    <property type="entry name" value="C-type_lectin-like/link_sf"/>
</dbReference>
<evidence type="ECO:0000256" key="1">
    <source>
        <dbReference type="SAM" id="MobiDB-lite"/>
    </source>
</evidence>
<evidence type="ECO:0000313" key="4">
    <source>
        <dbReference type="EMBL" id="TRY78519.1"/>
    </source>
</evidence>
<dbReference type="PROSITE" id="PS50041">
    <property type="entry name" value="C_TYPE_LECTIN_2"/>
    <property type="match status" value="1"/>
</dbReference>
<accession>A0A553PLI0</accession>
<organism evidence="4 5">
    <name type="scientific">Tigriopus californicus</name>
    <name type="common">Marine copepod</name>
    <dbReference type="NCBI Taxonomy" id="6832"/>
    <lineage>
        <taxon>Eukaryota</taxon>
        <taxon>Metazoa</taxon>
        <taxon>Ecdysozoa</taxon>
        <taxon>Arthropoda</taxon>
        <taxon>Crustacea</taxon>
        <taxon>Multicrustacea</taxon>
        <taxon>Hexanauplia</taxon>
        <taxon>Copepoda</taxon>
        <taxon>Harpacticoida</taxon>
        <taxon>Harpacticidae</taxon>
        <taxon>Tigriopus</taxon>
    </lineage>
</organism>
<evidence type="ECO:0000259" key="3">
    <source>
        <dbReference type="PROSITE" id="PS50041"/>
    </source>
</evidence>
<dbReference type="EMBL" id="VCGU01000003">
    <property type="protein sequence ID" value="TRY78519.1"/>
    <property type="molecule type" value="Genomic_DNA"/>
</dbReference>
<dbReference type="Proteomes" id="UP000318571">
    <property type="component" value="Chromosome 11"/>
</dbReference>
<protein>
    <recommendedName>
        <fullName evidence="3">C-type lectin domain-containing protein</fullName>
    </recommendedName>
</protein>
<feature type="chain" id="PRO_5021826084" description="C-type lectin domain-containing protein" evidence="2">
    <location>
        <begin position="20"/>
        <end position="470"/>
    </location>
</feature>
<feature type="domain" description="C-type lectin" evidence="3">
    <location>
        <begin position="349"/>
        <end position="465"/>
    </location>
</feature>
<feature type="compositionally biased region" description="Acidic residues" evidence="1">
    <location>
        <begin position="44"/>
        <end position="54"/>
    </location>
</feature>
<dbReference type="CDD" id="cd00037">
    <property type="entry name" value="CLECT"/>
    <property type="match status" value="1"/>
</dbReference>
<name>A0A553PLI0_TIGCA</name>
<dbReference type="InterPro" id="IPR016187">
    <property type="entry name" value="CTDL_fold"/>
</dbReference>
<proteinExistence type="predicted"/>
<feature type="signal peptide" evidence="2">
    <location>
        <begin position="1"/>
        <end position="19"/>
    </location>
</feature>
<evidence type="ECO:0000256" key="2">
    <source>
        <dbReference type="SAM" id="SignalP"/>
    </source>
</evidence>
<dbReference type="SUPFAM" id="SSF56436">
    <property type="entry name" value="C-type lectin-like"/>
    <property type="match status" value="1"/>
</dbReference>
<dbReference type="AlphaFoldDB" id="A0A553PLI0"/>
<comment type="caution">
    <text evidence="4">The sequence shown here is derived from an EMBL/GenBank/DDBJ whole genome shotgun (WGS) entry which is preliminary data.</text>
</comment>